<dbReference type="GO" id="GO:0009055">
    <property type="term" value="F:electron transfer activity"/>
    <property type="evidence" value="ECO:0007669"/>
    <property type="project" value="InterPro"/>
</dbReference>
<comment type="function">
    <text evidence="3">The electron transfer flavoprotein serves as a specific electron acceptor for other dehydrogenases. It transfers the electrons to the main respiratory chain via ETF-ubiquinone oxidoreductase (ETF dehydrogenase).</text>
</comment>
<evidence type="ECO:0000256" key="3">
    <source>
        <dbReference type="ARBA" id="ARBA00025649"/>
    </source>
</evidence>
<organism evidence="5 6">
    <name type="scientific">Phytoactinopolyspora halophila</name>
    <dbReference type="NCBI Taxonomy" id="1981511"/>
    <lineage>
        <taxon>Bacteria</taxon>
        <taxon>Bacillati</taxon>
        <taxon>Actinomycetota</taxon>
        <taxon>Actinomycetes</taxon>
        <taxon>Jiangellales</taxon>
        <taxon>Jiangellaceae</taxon>
        <taxon>Phytoactinopolyspora</taxon>
    </lineage>
</organism>
<dbReference type="Pfam" id="PF01012">
    <property type="entry name" value="ETF"/>
    <property type="match status" value="1"/>
</dbReference>
<dbReference type="Proteomes" id="UP000250462">
    <property type="component" value="Unassembled WGS sequence"/>
</dbReference>
<evidence type="ECO:0000313" key="5">
    <source>
        <dbReference type="EMBL" id="RAW17371.1"/>
    </source>
</evidence>
<keyword evidence="6" id="KW-1185">Reference proteome</keyword>
<dbReference type="OrthoDB" id="9781325at2"/>
<reference evidence="5 6" key="1">
    <citation type="submission" date="2018-06" db="EMBL/GenBank/DDBJ databases">
        <title>Phytoactinopolyspora halophila sp. nov., a novel halophilic actinomycete isolated from a saline soil in China.</title>
        <authorList>
            <person name="Tang S.-K."/>
        </authorList>
    </citation>
    <scope>NUCLEOTIDE SEQUENCE [LARGE SCALE GENOMIC DNA]</scope>
    <source>
        <strain evidence="5 6">YIM 96934</strain>
    </source>
</reference>
<comment type="caution">
    <text evidence="5">The sequence shown here is derived from an EMBL/GenBank/DDBJ whole genome shotgun (WGS) entry which is preliminary data.</text>
</comment>
<evidence type="ECO:0000256" key="1">
    <source>
        <dbReference type="ARBA" id="ARBA00001974"/>
    </source>
</evidence>
<name>A0A329QYN4_9ACTN</name>
<feature type="domain" description="Electron transfer flavoprotein alpha/beta-subunit N-terminal" evidence="4">
    <location>
        <begin position="23"/>
        <end position="211"/>
    </location>
</feature>
<proteinExistence type="predicted"/>
<dbReference type="Gene3D" id="3.40.50.620">
    <property type="entry name" value="HUPs"/>
    <property type="match status" value="1"/>
</dbReference>
<dbReference type="PIRSF" id="PIRSF000090">
    <property type="entry name" value="Beta-ETF"/>
    <property type="match status" value="1"/>
</dbReference>
<evidence type="ECO:0000259" key="4">
    <source>
        <dbReference type="SMART" id="SM00893"/>
    </source>
</evidence>
<evidence type="ECO:0000256" key="2">
    <source>
        <dbReference type="ARBA" id="ARBA00011355"/>
    </source>
</evidence>
<dbReference type="SUPFAM" id="SSF52402">
    <property type="entry name" value="Adenine nucleotide alpha hydrolases-like"/>
    <property type="match status" value="1"/>
</dbReference>
<gene>
    <name evidence="5" type="ORF">DPM12_04900</name>
</gene>
<protein>
    <submittedName>
        <fullName evidence="5">Electron transfer flavoprotein beta subunit/FixA family protein</fullName>
    </submittedName>
</protein>
<dbReference type="InterPro" id="IPR014729">
    <property type="entry name" value="Rossmann-like_a/b/a_fold"/>
</dbReference>
<sequence length="256" mass="26814">MNILVCVKRVRASGGTPQLSADGGGVDTRNLAFTVGPHEECAVEEAIRIAGDAGGRVTVLTAGPPEADEQLRYAISMGADHGVLVDTGDTELDPQATAAALADAIRTLEADGATFDLIMFGNESPDAGHYQVGIRVACALSRAMVGGVKGIDIDQADGRARFRREVPAGVEVYEAALPAAVGVKEGLNLPRYPSMRGRLRARKAEVRGIQPEVAPGTLRRIRLRHPEEAGTQTVVLGHGADAAPAVVDLLEELEVV</sequence>
<accession>A0A329QYN4</accession>
<evidence type="ECO:0000313" key="6">
    <source>
        <dbReference type="Proteomes" id="UP000250462"/>
    </source>
</evidence>
<dbReference type="EMBL" id="QMIG01000003">
    <property type="protein sequence ID" value="RAW17371.1"/>
    <property type="molecule type" value="Genomic_DNA"/>
</dbReference>
<dbReference type="SMART" id="SM00893">
    <property type="entry name" value="ETF"/>
    <property type="match status" value="1"/>
</dbReference>
<dbReference type="AlphaFoldDB" id="A0A329QYN4"/>
<dbReference type="InterPro" id="IPR012255">
    <property type="entry name" value="ETF_b"/>
</dbReference>
<comment type="subunit">
    <text evidence="2">Heterodimer of an alpha and a beta subunit.</text>
</comment>
<dbReference type="InterPro" id="IPR014730">
    <property type="entry name" value="ETF_a/b_N"/>
</dbReference>
<dbReference type="PANTHER" id="PTHR21294">
    <property type="entry name" value="ELECTRON TRANSFER FLAVOPROTEIN BETA-SUBUNIT"/>
    <property type="match status" value="1"/>
</dbReference>
<comment type="cofactor">
    <cofactor evidence="1">
        <name>FAD</name>
        <dbReference type="ChEBI" id="CHEBI:57692"/>
    </cofactor>
</comment>